<name>A0ABQ8U3S5_9EUKA</name>
<dbReference type="EMBL" id="JAPMOS010000195">
    <property type="protein sequence ID" value="KAJ4453999.1"/>
    <property type="molecule type" value="Genomic_DNA"/>
</dbReference>
<accession>A0ABQ8U3S5</accession>
<evidence type="ECO:0000313" key="1">
    <source>
        <dbReference type="EMBL" id="KAJ4453999.1"/>
    </source>
</evidence>
<protein>
    <submittedName>
        <fullName evidence="1">Uncharacterized protein</fullName>
    </submittedName>
</protein>
<reference evidence="1" key="1">
    <citation type="journal article" date="2022" name="bioRxiv">
        <title>Genomics of Preaxostyla Flagellates Illuminates Evolutionary Transitions and the Path Towards Mitochondrial Loss.</title>
        <authorList>
            <person name="Novak L.V.F."/>
            <person name="Treitli S.C."/>
            <person name="Pyrih J."/>
            <person name="Halakuc P."/>
            <person name="Pipaliya S.V."/>
            <person name="Vacek V."/>
            <person name="Brzon O."/>
            <person name="Soukal P."/>
            <person name="Eme L."/>
            <person name="Dacks J.B."/>
            <person name="Karnkowska A."/>
            <person name="Elias M."/>
            <person name="Hampl V."/>
        </authorList>
    </citation>
    <scope>NUCLEOTIDE SEQUENCE</scope>
    <source>
        <strain evidence="1">RCP-MX</strain>
    </source>
</reference>
<organism evidence="1 2">
    <name type="scientific">Paratrimastix pyriformis</name>
    <dbReference type="NCBI Taxonomy" id="342808"/>
    <lineage>
        <taxon>Eukaryota</taxon>
        <taxon>Metamonada</taxon>
        <taxon>Preaxostyla</taxon>
        <taxon>Paratrimastigidae</taxon>
        <taxon>Paratrimastix</taxon>
    </lineage>
</organism>
<proteinExistence type="predicted"/>
<dbReference type="Proteomes" id="UP001141327">
    <property type="component" value="Unassembled WGS sequence"/>
</dbReference>
<evidence type="ECO:0000313" key="2">
    <source>
        <dbReference type="Proteomes" id="UP001141327"/>
    </source>
</evidence>
<comment type="caution">
    <text evidence="1">The sequence shown here is derived from an EMBL/GenBank/DDBJ whole genome shotgun (WGS) entry which is preliminary data.</text>
</comment>
<gene>
    <name evidence="1" type="ORF">PAPYR_11401</name>
</gene>
<sequence>MSLDILPSDVMVVILNVRCPPIGFSPTVNCFAKSSNPGTNYPCRLSPRCSKSGKLDHTLERGIGTPTRGLVCRVEVSEHFLRWDPPLPVFWSDVTPGRYPPDKSCGFGKNEWAAQFRAYLLRSIERSNIDSSVCGYLLPDGEAMTCQMSTADNRVFKKPAEIP</sequence>
<keyword evidence="2" id="KW-1185">Reference proteome</keyword>